<sequence>MSPDRHAASIGAPDGLGAVGVSTTLGPGKNKALFRMLSSVSTPTLIRAFSARQ</sequence>
<evidence type="ECO:0000313" key="3">
    <source>
        <dbReference type="Proteomes" id="UP000727407"/>
    </source>
</evidence>
<feature type="non-terminal residue" evidence="2">
    <location>
        <position position="53"/>
    </location>
</feature>
<evidence type="ECO:0000256" key="1">
    <source>
        <dbReference type="SAM" id="MobiDB-lite"/>
    </source>
</evidence>
<dbReference type="AlphaFoldDB" id="A0A8J4TL97"/>
<proteinExistence type="predicted"/>
<dbReference type="Proteomes" id="UP000727407">
    <property type="component" value="Unassembled WGS sequence"/>
</dbReference>
<name>A0A8J4TL97_CLAMG</name>
<protein>
    <submittedName>
        <fullName evidence="2">Alcohol dehydrogenase class-3</fullName>
    </submittedName>
</protein>
<dbReference type="EMBL" id="QNUK01001550">
    <property type="protein sequence ID" value="KAF5880226.1"/>
    <property type="molecule type" value="Genomic_DNA"/>
</dbReference>
<organism evidence="2 3">
    <name type="scientific">Clarias magur</name>
    <name type="common">Asian catfish</name>
    <name type="synonym">Macropteronotus magur</name>
    <dbReference type="NCBI Taxonomy" id="1594786"/>
    <lineage>
        <taxon>Eukaryota</taxon>
        <taxon>Metazoa</taxon>
        <taxon>Chordata</taxon>
        <taxon>Craniata</taxon>
        <taxon>Vertebrata</taxon>
        <taxon>Euteleostomi</taxon>
        <taxon>Actinopterygii</taxon>
        <taxon>Neopterygii</taxon>
        <taxon>Teleostei</taxon>
        <taxon>Ostariophysi</taxon>
        <taxon>Siluriformes</taxon>
        <taxon>Clariidae</taxon>
        <taxon>Clarias</taxon>
    </lineage>
</organism>
<comment type="caution">
    <text evidence="2">The sequence shown here is derived from an EMBL/GenBank/DDBJ whole genome shotgun (WGS) entry which is preliminary data.</text>
</comment>
<evidence type="ECO:0000313" key="2">
    <source>
        <dbReference type="EMBL" id="KAF5880226.1"/>
    </source>
</evidence>
<reference evidence="2" key="1">
    <citation type="submission" date="2020-07" db="EMBL/GenBank/DDBJ databases">
        <title>Clarias magur genome sequencing, assembly and annotation.</title>
        <authorList>
            <person name="Kushwaha B."/>
            <person name="Kumar R."/>
            <person name="Das P."/>
            <person name="Joshi C.G."/>
            <person name="Kumar D."/>
            <person name="Nagpure N.S."/>
            <person name="Pandey M."/>
            <person name="Agarwal S."/>
            <person name="Srivastava S."/>
            <person name="Singh M."/>
            <person name="Sahoo L."/>
            <person name="Jayasankar P."/>
            <person name="Meher P.K."/>
            <person name="Koringa P.G."/>
            <person name="Iquebal M.A."/>
            <person name="Das S.P."/>
            <person name="Bit A."/>
            <person name="Patnaik S."/>
            <person name="Patel N."/>
            <person name="Shah T.M."/>
            <person name="Hinsu A."/>
            <person name="Jena J.K."/>
        </authorList>
    </citation>
    <scope>NUCLEOTIDE SEQUENCE</scope>
    <source>
        <strain evidence="2">CIFAMagur01</strain>
        <tissue evidence="2">Testis</tissue>
    </source>
</reference>
<keyword evidence="3" id="KW-1185">Reference proteome</keyword>
<gene>
    <name evidence="2" type="primary">adh2</name>
    <name evidence="2" type="ORF">DAT39_023272</name>
</gene>
<accession>A0A8J4TL97</accession>
<feature type="region of interest" description="Disordered" evidence="1">
    <location>
        <begin position="1"/>
        <end position="21"/>
    </location>
</feature>